<dbReference type="RefSeq" id="XP_038848752.1">
    <property type="nucleotide sequence ID" value="XM_038992824.1"/>
</dbReference>
<feature type="region of interest" description="Disordered" evidence="1">
    <location>
        <begin position="613"/>
        <end position="657"/>
    </location>
</feature>
<feature type="domain" description="PDZ" evidence="2">
    <location>
        <begin position="981"/>
        <end position="1052"/>
    </location>
</feature>
<feature type="compositionally biased region" description="Low complexity" evidence="1">
    <location>
        <begin position="705"/>
        <end position="719"/>
    </location>
</feature>
<dbReference type="Gene3D" id="2.30.42.10">
    <property type="match status" value="2"/>
</dbReference>
<feature type="compositionally biased region" description="Polar residues" evidence="1">
    <location>
        <begin position="1076"/>
        <end position="1089"/>
    </location>
</feature>
<keyword evidence="3" id="KW-1185">Reference proteome</keyword>
<dbReference type="GO" id="GO:0050930">
    <property type="term" value="P:induction of positive chemotaxis"/>
    <property type="evidence" value="ECO:0007669"/>
    <property type="project" value="InterPro"/>
</dbReference>
<dbReference type="PROSITE" id="PS50106">
    <property type="entry name" value="PDZ"/>
    <property type="match status" value="2"/>
</dbReference>
<name>A0A8U0QUA1_SALNM</name>
<evidence type="ECO:0000313" key="3">
    <source>
        <dbReference type="Proteomes" id="UP000808372"/>
    </source>
</evidence>
<dbReference type="PANTHER" id="PTHR48484">
    <property type="entry name" value="PRO-INTERLEUKIN-16"/>
    <property type="match status" value="1"/>
</dbReference>
<dbReference type="KEGG" id="snh:120047299"/>
<gene>
    <name evidence="4" type="primary">LOC120047299</name>
</gene>
<feature type="domain" description="PDZ" evidence="2">
    <location>
        <begin position="1095"/>
        <end position="1163"/>
    </location>
</feature>
<dbReference type="GeneID" id="120047299"/>
<dbReference type="GO" id="GO:0042609">
    <property type="term" value="F:CD4 receptor binding"/>
    <property type="evidence" value="ECO:0007669"/>
    <property type="project" value="TreeGrafter"/>
</dbReference>
<dbReference type="InterPro" id="IPR036034">
    <property type="entry name" value="PDZ_sf"/>
</dbReference>
<dbReference type="AlphaFoldDB" id="A0A8U0QUA1"/>
<feature type="compositionally biased region" description="Basic and acidic residues" evidence="1">
    <location>
        <begin position="34"/>
        <end position="43"/>
    </location>
</feature>
<feature type="region of interest" description="Disordered" evidence="1">
    <location>
        <begin position="855"/>
        <end position="894"/>
    </location>
</feature>
<feature type="region of interest" description="Disordered" evidence="1">
    <location>
        <begin position="368"/>
        <end position="504"/>
    </location>
</feature>
<feature type="region of interest" description="Disordered" evidence="1">
    <location>
        <begin position="917"/>
        <end position="936"/>
    </location>
</feature>
<dbReference type="Pfam" id="PF00595">
    <property type="entry name" value="PDZ"/>
    <property type="match status" value="2"/>
</dbReference>
<evidence type="ECO:0000259" key="2">
    <source>
        <dbReference type="PROSITE" id="PS50106"/>
    </source>
</evidence>
<dbReference type="SMART" id="SM00228">
    <property type="entry name" value="PDZ"/>
    <property type="match status" value="2"/>
</dbReference>
<feature type="compositionally biased region" description="Polar residues" evidence="1">
    <location>
        <begin position="805"/>
        <end position="815"/>
    </location>
</feature>
<dbReference type="GO" id="GO:0005125">
    <property type="term" value="F:cytokine activity"/>
    <property type="evidence" value="ECO:0007669"/>
    <property type="project" value="InterPro"/>
</dbReference>
<accession>A0A8U0QUA1</accession>
<dbReference type="InterPro" id="IPR001478">
    <property type="entry name" value="PDZ"/>
</dbReference>
<feature type="region of interest" description="Disordered" evidence="1">
    <location>
        <begin position="1"/>
        <end position="43"/>
    </location>
</feature>
<dbReference type="PANTHER" id="PTHR48484:SF1">
    <property type="entry name" value="DENTIN SIALOPHOSPHOPROTEIN"/>
    <property type="match status" value="1"/>
</dbReference>
<protein>
    <submittedName>
        <fullName evidence="4">Uncharacterized protein LOC120047299</fullName>
    </submittedName>
</protein>
<organism evidence="3 4">
    <name type="scientific">Salvelinus namaycush</name>
    <name type="common">Lake trout</name>
    <name type="synonym">Salmo namaycush</name>
    <dbReference type="NCBI Taxonomy" id="8040"/>
    <lineage>
        <taxon>Eukaryota</taxon>
        <taxon>Metazoa</taxon>
        <taxon>Chordata</taxon>
        <taxon>Craniata</taxon>
        <taxon>Vertebrata</taxon>
        <taxon>Euteleostomi</taxon>
        <taxon>Actinopterygii</taxon>
        <taxon>Neopterygii</taxon>
        <taxon>Teleostei</taxon>
        <taxon>Protacanthopterygii</taxon>
        <taxon>Salmoniformes</taxon>
        <taxon>Salmonidae</taxon>
        <taxon>Salmoninae</taxon>
        <taxon>Salvelinus</taxon>
    </lineage>
</organism>
<feature type="compositionally biased region" description="Polar residues" evidence="1">
    <location>
        <begin position="760"/>
        <end position="772"/>
    </location>
</feature>
<feature type="region of interest" description="Disordered" evidence="1">
    <location>
        <begin position="319"/>
        <end position="343"/>
    </location>
</feature>
<reference evidence="4" key="1">
    <citation type="submission" date="2025-08" db="UniProtKB">
        <authorList>
            <consortium name="RefSeq"/>
        </authorList>
    </citation>
    <scope>IDENTIFICATION</scope>
    <source>
        <tissue evidence="4">White muscle</tissue>
    </source>
</reference>
<proteinExistence type="predicted"/>
<feature type="compositionally biased region" description="Polar residues" evidence="1">
    <location>
        <begin position="720"/>
        <end position="730"/>
    </location>
</feature>
<feature type="region of interest" description="Disordered" evidence="1">
    <location>
        <begin position="147"/>
        <end position="176"/>
    </location>
</feature>
<feature type="compositionally biased region" description="Basic and acidic residues" evidence="1">
    <location>
        <begin position="632"/>
        <end position="644"/>
    </location>
</feature>
<dbReference type="InterPro" id="IPR055287">
    <property type="entry name" value="IL-16-like"/>
</dbReference>
<feature type="compositionally biased region" description="Low complexity" evidence="1">
    <location>
        <begin position="465"/>
        <end position="475"/>
    </location>
</feature>
<sequence>MATGQLRQSGGVRDVIPEDGSDRGGNCGNAGKLAGDRGRTEWRRINLPKRSKSLDWRGRGASPGEGLRTGLLRCSGNLGGSTLKRAESLESRGAGESNVLSRVKAFNSVGPGEVMSPVGGSECSLGEGVSPVGLGYVALSLERASGGKSLPTRLRSSPGPGSGTRKPARGSLGSSRGQSIWDRIQKLYGTTGPDKATNRDEDVKDSTRTKRLSAPVGDWSLLERDGGDTAANCRKSTTDSVFVYPLSSPFSSTFPSPLSGLSRGERNGLLSHTPLVEQNTTHTPLVEQKTTHTLLVEQNTTHTPLVEQNTTHTPLVEQNTTHTTHTPQRHQSSAVKVSGLSPSVSPVSGWTTPTLSYKPSHTPLVEGSSVCIRDPSLSPPLGDKQERGIKEVTNTVGRKSGSSEDSEKERIRVGSMAQEKEKWTDVEGKRHKKKEVEKRGRDNAEVSLPQHRLSVTPTRDSPPITTSGVGVTTGSNPLLTNQSDTYDRSKTPGRGVAREQSLSEDVFEANTPQRITLQNTENTKLPGKLVVPSAASVRNKIHQFEALTQTSQVPVPNYLKPRRAFSVPEQLSESGEGVRKSGLDRQVGGVGGVWERGRGEGGIVIMDGVRGRGEGVRKSVPDKALGGGRGGEVVREERKADRGGETGGVGENAVGSGMFSNLKGKLDIPLNGKTTRDTLRDFSIDEPDLPNHTVTPQDWSRRGTNTKTTTVTAKDTSSTQLPNSMNNSNDVPGGPDQSRRPHSRDSPNLPSPVSDDDKTPTNTPQNSPFHPQNTPPTSPHLPTTSLQPKHQQGVDSGLAALKNPPVSTHTAQGRVTTDPAIPVSHSGLGRESLSLPLTSSSPSSLPLLPTLARWNSEEGGWSDEDTDDEGTEKDEDSTYDSDSAESSVTVTSAMSQSHRRSFSLSLAELCNFGEVDYDPQSSSDSEEWPSSRSASRSASLSSDVSALSCVSVLGSDELNRLLDDVKGLGDTTLQNYEDVQVVVLHKDVGVGLGFTMAGGVDQNKPVIVHKVFPAGVAAKEGSIQEGDKVLSINGTALCGSSHWEVLRTLRRARTQGMGVVVLRRGGVTDPRKGGTVTDSRGGTQTEPANTGQRMCVRLEKRSRDLGFSLEGGVGSSLGDKPLTVQKLFLGGPVNQVSPGDEVLEIEGVSLVGLRRLEAWTMIRTLPPGPVDVVLHRPHKPQ</sequence>
<evidence type="ECO:0000313" key="4">
    <source>
        <dbReference type="RefSeq" id="XP_038848752.1"/>
    </source>
</evidence>
<feature type="compositionally biased region" description="Polar residues" evidence="1">
    <location>
        <begin position="884"/>
        <end position="894"/>
    </location>
</feature>
<dbReference type="SUPFAM" id="SSF50156">
    <property type="entry name" value="PDZ domain-like"/>
    <property type="match status" value="2"/>
</dbReference>
<evidence type="ECO:0000256" key="1">
    <source>
        <dbReference type="SAM" id="MobiDB-lite"/>
    </source>
</evidence>
<feature type="region of interest" description="Disordered" evidence="1">
    <location>
        <begin position="188"/>
        <end position="211"/>
    </location>
</feature>
<feature type="compositionally biased region" description="Acidic residues" evidence="1">
    <location>
        <begin position="860"/>
        <end position="883"/>
    </location>
</feature>
<dbReference type="GO" id="GO:0030595">
    <property type="term" value="P:leukocyte chemotaxis"/>
    <property type="evidence" value="ECO:0007669"/>
    <property type="project" value="TreeGrafter"/>
</dbReference>
<feature type="region of interest" description="Disordered" evidence="1">
    <location>
        <begin position="681"/>
        <end position="827"/>
    </location>
</feature>
<feature type="compositionally biased region" description="Basic and acidic residues" evidence="1">
    <location>
        <begin position="196"/>
        <end position="208"/>
    </location>
</feature>
<dbReference type="Proteomes" id="UP000808372">
    <property type="component" value="Chromosome 5"/>
</dbReference>
<feature type="region of interest" description="Disordered" evidence="1">
    <location>
        <begin position="1068"/>
        <end position="1089"/>
    </location>
</feature>
<feature type="compositionally biased region" description="Basic and acidic residues" evidence="1">
    <location>
        <begin position="401"/>
        <end position="444"/>
    </location>
</feature>